<keyword evidence="8" id="KW-1185">Reference proteome</keyword>
<dbReference type="Pfam" id="PF00381">
    <property type="entry name" value="PTS-HPr"/>
    <property type="match status" value="1"/>
</dbReference>
<evidence type="ECO:0000259" key="6">
    <source>
        <dbReference type="PROSITE" id="PS51350"/>
    </source>
</evidence>
<dbReference type="RefSeq" id="WP_341875925.1">
    <property type="nucleotide sequence ID" value="NZ_CP121687.1"/>
</dbReference>
<dbReference type="PANTHER" id="PTHR33705">
    <property type="entry name" value="PHOSPHOCARRIER PROTEIN HPR"/>
    <property type="match status" value="1"/>
</dbReference>
<dbReference type="PROSITE" id="PS00369">
    <property type="entry name" value="PTS_HPR_HIS"/>
    <property type="match status" value="1"/>
</dbReference>
<gene>
    <name evidence="7" type="ORF">QBE51_08805</name>
</gene>
<evidence type="ECO:0000256" key="4">
    <source>
        <dbReference type="ARBA" id="ARBA00022490"/>
    </source>
</evidence>
<dbReference type="SUPFAM" id="SSF55594">
    <property type="entry name" value="HPr-like"/>
    <property type="match status" value="1"/>
</dbReference>
<dbReference type="PROSITE" id="PS51350">
    <property type="entry name" value="PTS_HPR_DOM"/>
    <property type="match status" value="1"/>
</dbReference>
<dbReference type="EMBL" id="CP121687">
    <property type="protein sequence ID" value="WZL68917.1"/>
    <property type="molecule type" value="Genomic_DNA"/>
</dbReference>
<dbReference type="InterPro" id="IPR002114">
    <property type="entry name" value="PTS_HPr_Ser_P_site"/>
</dbReference>
<dbReference type="CDD" id="cd00367">
    <property type="entry name" value="PTS-HPr_like"/>
    <property type="match status" value="1"/>
</dbReference>
<accession>A0ABZ2Y0U7</accession>
<evidence type="ECO:0000256" key="2">
    <source>
        <dbReference type="ARBA" id="ARBA00004496"/>
    </source>
</evidence>
<dbReference type="InterPro" id="IPR000032">
    <property type="entry name" value="HPr-like"/>
</dbReference>
<keyword evidence="4" id="KW-0963">Cytoplasm</keyword>
<keyword evidence="5" id="KW-0598">Phosphotransferase system</keyword>
<evidence type="ECO:0000256" key="1">
    <source>
        <dbReference type="ARBA" id="ARBA00003681"/>
    </source>
</evidence>
<dbReference type="PRINTS" id="PR00107">
    <property type="entry name" value="PHOSPHOCPHPR"/>
</dbReference>
<dbReference type="PROSITE" id="PS00589">
    <property type="entry name" value="PTS_HPR_SER"/>
    <property type="match status" value="1"/>
</dbReference>
<evidence type="ECO:0000256" key="5">
    <source>
        <dbReference type="ARBA" id="ARBA00022683"/>
    </source>
</evidence>
<evidence type="ECO:0000256" key="3">
    <source>
        <dbReference type="ARBA" id="ARBA00020422"/>
    </source>
</evidence>
<dbReference type="InterPro" id="IPR001020">
    <property type="entry name" value="PTS_HPr_His_P_site"/>
</dbReference>
<sequence>MKQVEVVLTNDEGLHARPASIFSKVAFKFKSDIKVYKNGNKDKVYNPKSILSVLSMGGVKGDKLLITAEGEDEDLAVKELKKLVDNKFGE</sequence>
<feature type="domain" description="HPr" evidence="6">
    <location>
        <begin position="1"/>
        <end position="90"/>
    </location>
</feature>
<reference evidence="7 8" key="1">
    <citation type="submission" date="2023-03" db="EMBL/GenBank/DDBJ databases">
        <title>Novel Species.</title>
        <authorList>
            <person name="Ma S."/>
        </authorList>
    </citation>
    <scope>NUCLEOTIDE SEQUENCE [LARGE SCALE GENOMIC DNA]</scope>
    <source>
        <strain evidence="7 8">LIND6LT2</strain>
    </source>
</reference>
<dbReference type="NCBIfam" id="TIGR01003">
    <property type="entry name" value="PTS_HPr_family"/>
    <property type="match status" value="1"/>
</dbReference>
<evidence type="ECO:0000313" key="8">
    <source>
        <dbReference type="Proteomes" id="UP001486565"/>
    </source>
</evidence>
<name>A0ABZ2Y0U7_9FIRM</name>
<dbReference type="Gene3D" id="3.30.1340.10">
    <property type="entry name" value="HPr-like"/>
    <property type="match status" value="1"/>
</dbReference>
<organism evidence="7 8">
    <name type="scientific">Defluviitalea saccharophila</name>
    <dbReference type="NCBI Taxonomy" id="879970"/>
    <lineage>
        <taxon>Bacteria</taxon>
        <taxon>Bacillati</taxon>
        <taxon>Bacillota</taxon>
        <taxon>Clostridia</taxon>
        <taxon>Lachnospirales</taxon>
        <taxon>Defluviitaleaceae</taxon>
        <taxon>Defluviitalea</taxon>
    </lineage>
</organism>
<evidence type="ECO:0000313" key="7">
    <source>
        <dbReference type="EMBL" id="WZL68917.1"/>
    </source>
</evidence>
<dbReference type="InterPro" id="IPR050399">
    <property type="entry name" value="HPr"/>
</dbReference>
<dbReference type="InterPro" id="IPR035895">
    <property type="entry name" value="HPr-like_sf"/>
</dbReference>
<dbReference type="PANTHER" id="PTHR33705:SF2">
    <property type="entry name" value="PHOSPHOCARRIER PROTEIN NPR"/>
    <property type="match status" value="1"/>
</dbReference>
<comment type="subcellular location">
    <subcellularLocation>
        <location evidence="2">Cytoplasm</location>
    </subcellularLocation>
</comment>
<dbReference type="Proteomes" id="UP001486565">
    <property type="component" value="Chromosome"/>
</dbReference>
<comment type="function">
    <text evidence="1">General (non sugar-specific) component of the phosphoenolpyruvate-dependent sugar phosphotransferase system (sugar PTS). This major carbohydrate active-transport system catalyzes the phosphorylation of incoming sugar substrates concomitantly with their translocation across the cell membrane. The phosphoryl group from phosphoenolpyruvate (PEP) is transferred to the phosphoryl carrier protein HPr by enzyme I. Phospho-HPr then transfers it to the PTS EIIA domain.</text>
</comment>
<proteinExistence type="predicted"/>
<protein>
    <recommendedName>
        <fullName evidence="3">Phosphocarrier protein HPr</fullName>
    </recommendedName>
</protein>